<gene>
    <name evidence="2" type="ORF">AVDCRST_MAG60-2706</name>
</gene>
<dbReference type="EMBL" id="CADCUN010000298">
    <property type="protein sequence ID" value="CAA9412033.1"/>
    <property type="molecule type" value="Genomic_DNA"/>
</dbReference>
<feature type="region of interest" description="Disordered" evidence="1">
    <location>
        <begin position="19"/>
        <end position="43"/>
    </location>
</feature>
<protein>
    <submittedName>
        <fullName evidence="2">Uncharacterized protein</fullName>
    </submittedName>
</protein>
<accession>A0A6J4PBV3</accession>
<sequence length="190" mass="20269">MTMDSATLERLHELRRFDRSGFYASDEPASGDDPTGAVTVTVDPTDRVARVEVRSRDTIRRPEGLARAVDQAYRAAQLARIDALPGRHGSRGDLHVAGTGERPPVVAVRDVSGTGYVSTRRPSPETGRPEDFGPTSGVSDNDCVRVTLDVASSRGAVDAGADWLANATATNIGSAVTQAYADAYRKRDQA</sequence>
<evidence type="ECO:0000313" key="2">
    <source>
        <dbReference type="EMBL" id="CAA9412033.1"/>
    </source>
</evidence>
<proteinExistence type="predicted"/>
<feature type="region of interest" description="Disordered" evidence="1">
    <location>
        <begin position="115"/>
        <end position="140"/>
    </location>
</feature>
<evidence type="ECO:0000256" key="1">
    <source>
        <dbReference type="SAM" id="MobiDB-lite"/>
    </source>
</evidence>
<organism evidence="2">
    <name type="scientific">uncultured Nocardioides sp</name>
    <dbReference type="NCBI Taxonomy" id="198441"/>
    <lineage>
        <taxon>Bacteria</taxon>
        <taxon>Bacillati</taxon>
        <taxon>Actinomycetota</taxon>
        <taxon>Actinomycetes</taxon>
        <taxon>Propionibacteriales</taxon>
        <taxon>Nocardioidaceae</taxon>
        <taxon>Nocardioides</taxon>
        <taxon>environmental samples</taxon>
    </lineage>
</organism>
<name>A0A6J4PBV3_9ACTN</name>
<dbReference type="AlphaFoldDB" id="A0A6J4PBV3"/>
<reference evidence="2" key="1">
    <citation type="submission" date="2020-02" db="EMBL/GenBank/DDBJ databases">
        <authorList>
            <person name="Meier V. D."/>
        </authorList>
    </citation>
    <scope>NUCLEOTIDE SEQUENCE</scope>
    <source>
        <strain evidence="2">AVDCRST_MAG60</strain>
    </source>
</reference>